<dbReference type="InterPro" id="IPR040442">
    <property type="entry name" value="Pyrv_kinase-like_dom_sf"/>
</dbReference>
<dbReference type="AlphaFoldDB" id="A0A7S0T8F5"/>
<name>A0A7S0T8F5_9STRA</name>
<dbReference type="InterPro" id="IPR015813">
    <property type="entry name" value="Pyrv/PenolPyrv_kinase-like_dom"/>
</dbReference>
<dbReference type="InterPro" id="IPR039556">
    <property type="entry name" value="ICL/PEPM"/>
</dbReference>
<gene>
    <name evidence="2" type="ORF">PDEL0327_LOCUS316</name>
</gene>
<dbReference type="GO" id="GO:0003824">
    <property type="term" value="F:catalytic activity"/>
    <property type="evidence" value="ECO:0007669"/>
    <property type="project" value="InterPro"/>
</dbReference>
<dbReference type="SUPFAM" id="SSF51621">
    <property type="entry name" value="Phosphoenolpyruvate/pyruvate domain"/>
    <property type="match status" value="1"/>
</dbReference>
<dbReference type="EMBL" id="HBFG01000428">
    <property type="protein sequence ID" value="CAD8728599.1"/>
    <property type="molecule type" value="Transcribed_RNA"/>
</dbReference>
<evidence type="ECO:0008006" key="3">
    <source>
        <dbReference type="Google" id="ProtNLM"/>
    </source>
</evidence>
<dbReference type="PANTHER" id="PTHR42905">
    <property type="entry name" value="PHOSPHOENOLPYRUVATE CARBOXYLASE"/>
    <property type="match status" value="1"/>
</dbReference>
<evidence type="ECO:0000256" key="1">
    <source>
        <dbReference type="SAM" id="Phobius"/>
    </source>
</evidence>
<reference evidence="2" key="1">
    <citation type="submission" date="2021-01" db="EMBL/GenBank/DDBJ databases">
        <authorList>
            <person name="Corre E."/>
            <person name="Pelletier E."/>
            <person name="Niang G."/>
            <person name="Scheremetjew M."/>
            <person name="Finn R."/>
            <person name="Kale V."/>
            <person name="Holt S."/>
            <person name="Cochrane G."/>
            <person name="Meng A."/>
            <person name="Brown T."/>
            <person name="Cohen L."/>
        </authorList>
    </citation>
    <scope>NUCLEOTIDE SEQUENCE</scope>
    <source>
        <strain evidence="2">B596</strain>
    </source>
</reference>
<keyword evidence="1" id="KW-1133">Transmembrane helix</keyword>
<protein>
    <recommendedName>
        <fullName evidence="3">Methylisocitrate lyase</fullName>
    </recommendedName>
</protein>
<dbReference type="CDD" id="cd00377">
    <property type="entry name" value="ICL_PEPM"/>
    <property type="match status" value="1"/>
</dbReference>
<dbReference type="Pfam" id="PF13714">
    <property type="entry name" value="PEP_mutase"/>
    <property type="match status" value="1"/>
</dbReference>
<organism evidence="2">
    <name type="scientific">Pseudo-nitzschia delicatissima</name>
    <dbReference type="NCBI Taxonomy" id="44447"/>
    <lineage>
        <taxon>Eukaryota</taxon>
        <taxon>Sar</taxon>
        <taxon>Stramenopiles</taxon>
        <taxon>Ochrophyta</taxon>
        <taxon>Bacillariophyta</taxon>
        <taxon>Bacillariophyceae</taxon>
        <taxon>Bacillariophycidae</taxon>
        <taxon>Bacillariales</taxon>
        <taxon>Bacillariaceae</taxon>
        <taxon>Pseudo-nitzschia</taxon>
    </lineage>
</organism>
<proteinExistence type="predicted"/>
<dbReference type="Gene3D" id="3.20.20.60">
    <property type="entry name" value="Phosphoenolpyruvate-binding domains"/>
    <property type="match status" value="1"/>
</dbReference>
<feature type="transmembrane region" description="Helical" evidence="1">
    <location>
        <begin position="7"/>
        <end position="25"/>
    </location>
</feature>
<sequence length="379" mass="41095">MNNQKRISLRFAAICFIANVSVFGMKLSRRHQYPSDCLKDMLSEARSQQKSIQMIGVHDALSAQIFQQQHGLKILQQQQNSKSLSSSLPSLSPMALFVSGFGVSAARLGKPDMSILTRYEQEDTARNIIQSVSSSSTFDPPPVIVDGDTGFGGTANVRETIRRMAAIKAAAITIEDQVFPKKCTYIAGSGINIVSRKDATDRVKTALAAKQEAEEADGNRISIIARTDCRMALGLDEAIERCLAFQKLGADIVYAENLQSKDEYLALRKAMSGGGDVRDLSSMATSDVAPMMLAQFQIGNDDQRLYSVDEVSSMGYEMILYGVAGLQATVSALQSVAAEVFNDDCGGIVTSTPLSSLDQIKDVVGFSDLDSFERKYGCT</sequence>
<evidence type="ECO:0000313" key="2">
    <source>
        <dbReference type="EMBL" id="CAD8728599.1"/>
    </source>
</evidence>
<keyword evidence="1" id="KW-0812">Transmembrane</keyword>
<accession>A0A7S0T8F5</accession>
<keyword evidence="1" id="KW-0472">Membrane</keyword>
<dbReference type="PANTHER" id="PTHR42905:SF2">
    <property type="entry name" value="PHOSPHOENOLPYRUVATE CARBOXYLASE FAMILY PROTEIN"/>
    <property type="match status" value="1"/>
</dbReference>